<comment type="caution">
    <text evidence="2">The sequence shown here is derived from an EMBL/GenBank/DDBJ whole genome shotgun (WGS) entry which is preliminary data.</text>
</comment>
<accession>A0ABT8ZPH1</accession>
<dbReference type="PANTHER" id="PTHR33570:SF2">
    <property type="entry name" value="CARBOXYMUCONOLACTONE DECARBOXYLASE-LIKE DOMAIN-CONTAINING PROTEIN"/>
    <property type="match status" value="1"/>
</dbReference>
<organism evidence="2 3">
    <name type="scientific">Sphingobium cyanobacteriorum</name>
    <dbReference type="NCBI Taxonomy" id="3063954"/>
    <lineage>
        <taxon>Bacteria</taxon>
        <taxon>Pseudomonadati</taxon>
        <taxon>Pseudomonadota</taxon>
        <taxon>Alphaproteobacteria</taxon>
        <taxon>Sphingomonadales</taxon>
        <taxon>Sphingomonadaceae</taxon>
        <taxon>Sphingobium</taxon>
    </lineage>
</organism>
<protein>
    <submittedName>
        <fullName evidence="2">Carboxymuconolactone decarboxylase family protein</fullName>
    </submittedName>
</protein>
<sequence>MSHSYTDCWSRPGLDRRSRSLLTIGALVGMRQPNELKNHVKIGVANSLSAKEIEEALIQLSTYVGFPAIATAITAAQEALQEIDMLPPEKA</sequence>
<dbReference type="PANTHER" id="PTHR33570">
    <property type="entry name" value="4-CARBOXYMUCONOLACTONE DECARBOXYLASE FAMILY PROTEIN"/>
    <property type="match status" value="1"/>
</dbReference>
<keyword evidence="3" id="KW-1185">Reference proteome</keyword>
<dbReference type="Proteomes" id="UP001176471">
    <property type="component" value="Unassembled WGS sequence"/>
</dbReference>
<dbReference type="InterPro" id="IPR052512">
    <property type="entry name" value="4CMD/NDH-1_regulator"/>
</dbReference>
<dbReference type="EMBL" id="JAUQOM010000008">
    <property type="protein sequence ID" value="MDO7836343.1"/>
    <property type="molecule type" value="Genomic_DNA"/>
</dbReference>
<feature type="domain" description="Carboxymuconolactone decarboxylase-like" evidence="1">
    <location>
        <begin position="7"/>
        <end position="78"/>
    </location>
</feature>
<dbReference type="InterPro" id="IPR029032">
    <property type="entry name" value="AhpD-like"/>
</dbReference>
<dbReference type="InterPro" id="IPR003779">
    <property type="entry name" value="CMD-like"/>
</dbReference>
<evidence type="ECO:0000259" key="1">
    <source>
        <dbReference type="Pfam" id="PF02627"/>
    </source>
</evidence>
<dbReference type="Gene3D" id="1.20.1290.10">
    <property type="entry name" value="AhpD-like"/>
    <property type="match status" value="1"/>
</dbReference>
<evidence type="ECO:0000313" key="2">
    <source>
        <dbReference type="EMBL" id="MDO7836343.1"/>
    </source>
</evidence>
<dbReference type="Pfam" id="PF02627">
    <property type="entry name" value="CMD"/>
    <property type="match status" value="1"/>
</dbReference>
<proteinExistence type="predicted"/>
<dbReference type="SUPFAM" id="SSF69118">
    <property type="entry name" value="AhpD-like"/>
    <property type="match status" value="1"/>
</dbReference>
<gene>
    <name evidence="2" type="ORF">Q4610_14935</name>
</gene>
<evidence type="ECO:0000313" key="3">
    <source>
        <dbReference type="Proteomes" id="UP001176471"/>
    </source>
</evidence>
<name>A0ABT8ZPH1_9SPHN</name>
<reference evidence="2" key="1">
    <citation type="submission" date="2023-07" db="EMBL/GenBank/DDBJ databases">
        <title>Bacterial whole genome sequence for Sphingobium sp. HBC34.</title>
        <authorList>
            <person name="Le V."/>
            <person name="Ko S.-R."/>
            <person name="Ahn C.-Y."/>
            <person name="Oh H.-M."/>
        </authorList>
    </citation>
    <scope>NUCLEOTIDE SEQUENCE</scope>
    <source>
        <strain evidence="2">HBC34</strain>
    </source>
</reference>